<organism evidence="2 3">
    <name type="scientific">Zavarzinia compransoris</name>
    <dbReference type="NCBI Taxonomy" id="1264899"/>
    <lineage>
        <taxon>Bacteria</taxon>
        <taxon>Pseudomonadati</taxon>
        <taxon>Pseudomonadota</taxon>
        <taxon>Alphaproteobacteria</taxon>
        <taxon>Rhodospirillales</taxon>
        <taxon>Zavarziniaceae</taxon>
        <taxon>Zavarzinia</taxon>
    </lineage>
</organism>
<feature type="coiled-coil region" evidence="1">
    <location>
        <begin position="130"/>
        <end position="157"/>
    </location>
</feature>
<comment type="caution">
    <text evidence="2">The sequence shown here is derived from an EMBL/GenBank/DDBJ whole genome shotgun (WGS) entry which is preliminary data.</text>
</comment>
<evidence type="ECO:0000313" key="3">
    <source>
        <dbReference type="Proteomes" id="UP000246077"/>
    </source>
</evidence>
<accession>A0A317EAV7</accession>
<gene>
    <name evidence="2" type="ORF">DKG75_02010</name>
</gene>
<sequence>MSRASTIDRLPSEIREEIGRLRREGHQIDEILAHLRKLGVDHISRSALGRHTKEIDAVLEDIRRHRAMAEAIASVFGDEVESKALRANVEVLQALISRTANAGPGEGAAFEPKEVQALSTAVNQLSSAASRDAERVMKIESRAIEKAKREAAEAVDRVAARRGLSAEVKAEMKAEFLGIAR</sequence>
<keyword evidence="3" id="KW-1185">Reference proteome</keyword>
<dbReference type="Pfam" id="PF11985">
    <property type="entry name" value="Phage_Mu_Gp27"/>
    <property type="match status" value="1"/>
</dbReference>
<name>A0A317EAV7_9PROT</name>
<keyword evidence="1" id="KW-0175">Coiled coil</keyword>
<proteinExistence type="predicted"/>
<dbReference type="RefSeq" id="WP_109919399.1">
    <property type="nucleotide sequence ID" value="NZ_QGLF01000001.1"/>
</dbReference>
<protein>
    <recommendedName>
        <fullName evidence="4">DUF3486 domain-containing protein</fullName>
    </recommendedName>
</protein>
<dbReference type="OrthoDB" id="7210668at2"/>
<dbReference type="Proteomes" id="UP000246077">
    <property type="component" value="Unassembled WGS sequence"/>
</dbReference>
<dbReference type="AlphaFoldDB" id="A0A317EAV7"/>
<dbReference type="InterPro" id="IPR021874">
    <property type="entry name" value="Phage_Mu_Gp27"/>
</dbReference>
<evidence type="ECO:0000313" key="2">
    <source>
        <dbReference type="EMBL" id="PWR23366.1"/>
    </source>
</evidence>
<reference evidence="3" key="1">
    <citation type="submission" date="2018-05" db="EMBL/GenBank/DDBJ databases">
        <title>Zavarzinia sp. HR-AS.</title>
        <authorList>
            <person name="Lee Y."/>
            <person name="Jeon C.O."/>
        </authorList>
    </citation>
    <scope>NUCLEOTIDE SEQUENCE [LARGE SCALE GENOMIC DNA]</scope>
    <source>
        <strain evidence="3">DSM 1231</strain>
    </source>
</reference>
<evidence type="ECO:0000256" key="1">
    <source>
        <dbReference type="SAM" id="Coils"/>
    </source>
</evidence>
<evidence type="ECO:0008006" key="4">
    <source>
        <dbReference type="Google" id="ProtNLM"/>
    </source>
</evidence>
<dbReference type="EMBL" id="QGLF01000001">
    <property type="protein sequence ID" value="PWR23366.1"/>
    <property type="molecule type" value="Genomic_DNA"/>
</dbReference>